<comment type="caution">
    <text evidence="2">The sequence shown here is derived from an EMBL/GenBank/DDBJ whole genome shotgun (WGS) entry which is preliminary data.</text>
</comment>
<protein>
    <submittedName>
        <fullName evidence="2">Uncharacterized protein</fullName>
    </submittedName>
</protein>
<evidence type="ECO:0000256" key="1">
    <source>
        <dbReference type="SAM" id="MobiDB-lite"/>
    </source>
</evidence>
<reference evidence="3" key="1">
    <citation type="submission" date="2017-03" db="EMBL/GenBank/DDBJ databases">
        <title>Genomes of endolithic fungi from Antarctica.</title>
        <authorList>
            <person name="Coleine C."/>
            <person name="Masonjones S."/>
            <person name="Stajich J.E."/>
        </authorList>
    </citation>
    <scope>NUCLEOTIDE SEQUENCE [LARGE SCALE GENOMIC DNA]</scope>
    <source>
        <strain evidence="3">CCFEE 5527</strain>
    </source>
</reference>
<dbReference type="AlphaFoldDB" id="A0A1V8SYI4"/>
<feature type="region of interest" description="Disordered" evidence="1">
    <location>
        <begin position="46"/>
        <end position="77"/>
    </location>
</feature>
<keyword evidence="3" id="KW-1185">Reference proteome</keyword>
<evidence type="ECO:0000313" key="2">
    <source>
        <dbReference type="EMBL" id="OQO03972.1"/>
    </source>
</evidence>
<feature type="compositionally biased region" description="Basic and acidic residues" evidence="1">
    <location>
        <begin position="1"/>
        <end position="11"/>
    </location>
</feature>
<feature type="region of interest" description="Disordered" evidence="1">
    <location>
        <begin position="1"/>
        <end position="33"/>
    </location>
</feature>
<organism evidence="2 3">
    <name type="scientific">Cryoendolithus antarcticus</name>
    <dbReference type="NCBI Taxonomy" id="1507870"/>
    <lineage>
        <taxon>Eukaryota</taxon>
        <taxon>Fungi</taxon>
        <taxon>Dikarya</taxon>
        <taxon>Ascomycota</taxon>
        <taxon>Pezizomycotina</taxon>
        <taxon>Dothideomycetes</taxon>
        <taxon>Dothideomycetidae</taxon>
        <taxon>Cladosporiales</taxon>
        <taxon>Cladosporiaceae</taxon>
        <taxon>Cryoendolithus</taxon>
    </lineage>
</organism>
<sequence length="102" mass="10370">MPSDAVAKKSTTDVGDAVEYEHHEQSSKASASAGLNLNVLGALGGVFSSKSSKDTDDADGTVTERKEEHSAVKGVAAGNLGANAAANAEQKAKATRAQIQDK</sequence>
<accession>A0A1V8SYI4</accession>
<proteinExistence type="predicted"/>
<name>A0A1V8SYI4_9PEZI</name>
<dbReference type="EMBL" id="NAJO01000023">
    <property type="protein sequence ID" value="OQO03972.1"/>
    <property type="molecule type" value="Genomic_DNA"/>
</dbReference>
<dbReference type="InParanoid" id="A0A1V8SYI4"/>
<evidence type="ECO:0000313" key="3">
    <source>
        <dbReference type="Proteomes" id="UP000192596"/>
    </source>
</evidence>
<dbReference type="Proteomes" id="UP000192596">
    <property type="component" value="Unassembled WGS sequence"/>
</dbReference>
<gene>
    <name evidence="2" type="ORF">B0A48_10614</name>
</gene>
<feature type="compositionally biased region" description="Basic and acidic residues" evidence="1">
    <location>
        <begin position="62"/>
        <end position="71"/>
    </location>
</feature>